<gene>
    <name evidence="21" type="ORF">BD749_3500</name>
</gene>
<dbReference type="Gene3D" id="3.40.50.300">
    <property type="entry name" value="P-loop containing nucleotide triphosphate hydrolases"/>
    <property type="match status" value="1"/>
</dbReference>
<evidence type="ECO:0000256" key="7">
    <source>
        <dbReference type="ARBA" id="ARBA00022679"/>
    </source>
</evidence>
<evidence type="ECO:0000256" key="1">
    <source>
        <dbReference type="ARBA" id="ARBA00004429"/>
    </source>
</evidence>
<evidence type="ECO:0000256" key="5">
    <source>
        <dbReference type="ARBA" id="ARBA00022475"/>
    </source>
</evidence>
<dbReference type="InterPro" id="IPR025669">
    <property type="entry name" value="AAA_dom"/>
</dbReference>
<evidence type="ECO:0000256" key="10">
    <source>
        <dbReference type="ARBA" id="ARBA00022777"/>
    </source>
</evidence>
<dbReference type="Proteomes" id="UP000233782">
    <property type="component" value="Unassembled WGS sequence"/>
</dbReference>
<name>A0A2N3U785_9BACT</name>
<dbReference type="NCBIfam" id="TIGR01007">
    <property type="entry name" value="eps_fam"/>
    <property type="match status" value="1"/>
</dbReference>
<organism evidence="21 22">
    <name type="scientific">Pontibacter ramchanderi</name>
    <dbReference type="NCBI Taxonomy" id="1179743"/>
    <lineage>
        <taxon>Bacteria</taxon>
        <taxon>Pseudomonadati</taxon>
        <taxon>Bacteroidota</taxon>
        <taxon>Cytophagia</taxon>
        <taxon>Cytophagales</taxon>
        <taxon>Hymenobacteraceae</taxon>
        <taxon>Pontibacter</taxon>
    </lineage>
</organism>
<evidence type="ECO:0000256" key="15">
    <source>
        <dbReference type="ARBA" id="ARBA00051245"/>
    </source>
</evidence>
<accession>A0A2N3U785</accession>
<keyword evidence="10" id="KW-0418">Kinase</keyword>
<evidence type="ECO:0000259" key="20">
    <source>
        <dbReference type="Pfam" id="PF13807"/>
    </source>
</evidence>
<evidence type="ECO:0000259" key="18">
    <source>
        <dbReference type="Pfam" id="PF02706"/>
    </source>
</evidence>
<evidence type="ECO:0000256" key="3">
    <source>
        <dbReference type="ARBA" id="ARBA00008883"/>
    </source>
</evidence>
<dbReference type="GO" id="GO:0004715">
    <property type="term" value="F:non-membrane spanning protein tyrosine kinase activity"/>
    <property type="evidence" value="ECO:0007669"/>
    <property type="project" value="UniProtKB-EC"/>
</dbReference>
<evidence type="ECO:0000256" key="11">
    <source>
        <dbReference type="ARBA" id="ARBA00022840"/>
    </source>
</evidence>
<evidence type="ECO:0000256" key="9">
    <source>
        <dbReference type="ARBA" id="ARBA00022741"/>
    </source>
</evidence>
<dbReference type="InterPro" id="IPR050445">
    <property type="entry name" value="Bact_polysacc_biosynth/exp"/>
</dbReference>
<feature type="domain" description="AAA" evidence="19">
    <location>
        <begin position="575"/>
        <end position="706"/>
    </location>
</feature>
<evidence type="ECO:0000256" key="12">
    <source>
        <dbReference type="ARBA" id="ARBA00022989"/>
    </source>
</evidence>
<proteinExistence type="inferred from homology"/>
<dbReference type="CDD" id="cd05387">
    <property type="entry name" value="BY-kinase"/>
    <property type="match status" value="1"/>
</dbReference>
<dbReference type="EMBL" id="PJMU01000004">
    <property type="protein sequence ID" value="PKV62620.1"/>
    <property type="molecule type" value="Genomic_DNA"/>
</dbReference>
<keyword evidence="6" id="KW-0997">Cell inner membrane</keyword>
<dbReference type="Pfam" id="PF02706">
    <property type="entry name" value="Wzz"/>
    <property type="match status" value="1"/>
</dbReference>
<dbReference type="InterPro" id="IPR027417">
    <property type="entry name" value="P-loop_NTPase"/>
</dbReference>
<evidence type="ECO:0000313" key="22">
    <source>
        <dbReference type="Proteomes" id="UP000233782"/>
    </source>
</evidence>
<evidence type="ECO:0000256" key="16">
    <source>
        <dbReference type="SAM" id="Coils"/>
    </source>
</evidence>
<keyword evidence="9" id="KW-0547">Nucleotide-binding</keyword>
<dbReference type="FunFam" id="3.40.50.300:FF:000527">
    <property type="entry name" value="Tyrosine-protein kinase etk"/>
    <property type="match status" value="1"/>
</dbReference>
<comment type="similarity">
    <text evidence="3">Belongs to the etk/wzc family.</text>
</comment>
<evidence type="ECO:0000313" key="21">
    <source>
        <dbReference type="EMBL" id="PKV62620.1"/>
    </source>
</evidence>
<feature type="coiled-coil region" evidence="16">
    <location>
        <begin position="266"/>
        <end position="293"/>
    </location>
</feature>
<reference evidence="21 22" key="1">
    <citation type="submission" date="2017-12" db="EMBL/GenBank/DDBJ databases">
        <title>Genomic Encyclopedia of Type Strains, Phase III (KMG-III): the genomes of soil and plant-associated and newly described type strains.</title>
        <authorList>
            <person name="Whitman W."/>
        </authorList>
    </citation>
    <scope>NUCLEOTIDE SEQUENCE [LARGE SCALE GENOMIC DNA]</scope>
    <source>
        <strain evidence="21 22">LP43</strain>
    </source>
</reference>
<feature type="domain" description="Polysaccharide chain length determinant N-terminal" evidence="18">
    <location>
        <begin position="13"/>
        <end position="107"/>
    </location>
</feature>
<evidence type="ECO:0000259" key="19">
    <source>
        <dbReference type="Pfam" id="PF13614"/>
    </source>
</evidence>
<keyword evidence="22" id="KW-1185">Reference proteome</keyword>
<dbReference type="InterPro" id="IPR003856">
    <property type="entry name" value="LPS_length_determ_N"/>
</dbReference>
<evidence type="ECO:0000256" key="4">
    <source>
        <dbReference type="ARBA" id="ARBA00011903"/>
    </source>
</evidence>
<keyword evidence="7" id="KW-0808">Transferase</keyword>
<dbReference type="Pfam" id="PF13614">
    <property type="entry name" value="AAA_31"/>
    <property type="match status" value="1"/>
</dbReference>
<feature type="domain" description="Tyrosine-protein kinase G-rich" evidence="20">
    <location>
        <begin position="432"/>
        <end position="510"/>
    </location>
</feature>
<evidence type="ECO:0000256" key="13">
    <source>
        <dbReference type="ARBA" id="ARBA00023136"/>
    </source>
</evidence>
<comment type="similarity">
    <text evidence="2">Belongs to the CpsD/CapB family.</text>
</comment>
<dbReference type="GO" id="GO:0042802">
    <property type="term" value="F:identical protein binding"/>
    <property type="evidence" value="ECO:0007669"/>
    <property type="project" value="UniProtKB-ARBA"/>
</dbReference>
<keyword evidence="14" id="KW-0829">Tyrosine-protein kinase</keyword>
<dbReference type="Pfam" id="PF13807">
    <property type="entry name" value="GNVR"/>
    <property type="match status" value="1"/>
</dbReference>
<comment type="subcellular location">
    <subcellularLocation>
        <location evidence="1">Cell inner membrane</location>
        <topology evidence="1">Multi-pass membrane protein</topology>
    </subcellularLocation>
</comment>
<dbReference type="SUPFAM" id="SSF52540">
    <property type="entry name" value="P-loop containing nucleoside triphosphate hydrolases"/>
    <property type="match status" value="1"/>
</dbReference>
<protein>
    <recommendedName>
        <fullName evidence="4">non-specific protein-tyrosine kinase</fullName>
        <ecNumber evidence="4">2.7.10.2</ecNumber>
    </recommendedName>
</protein>
<dbReference type="OrthoDB" id="9794577at2"/>
<keyword evidence="16" id="KW-0175">Coiled coil</keyword>
<dbReference type="EC" id="2.7.10.2" evidence="4"/>
<feature type="transmembrane region" description="Helical" evidence="17">
    <location>
        <begin position="490"/>
        <end position="509"/>
    </location>
</feature>
<keyword evidence="12 17" id="KW-1133">Transmembrane helix</keyword>
<dbReference type="GO" id="GO:0005886">
    <property type="term" value="C:plasma membrane"/>
    <property type="evidence" value="ECO:0007669"/>
    <property type="project" value="UniProtKB-SubCell"/>
</dbReference>
<keyword evidence="13 17" id="KW-0472">Membrane</keyword>
<evidence type="ECO:0000256" key="8">
    <source>
        <dbReference type="ARBA" id="ARBA00022692"/>
    </source>
</evidence>
<dbReference type="GO" id="GO:0005524">
    <property type="term" value="F:ATP binding"/>
    <property type="evidence" value="ECO:0007669"/>
    <property type="project" value="UniProtKB-KW"/>
</dbReference>
<keyword evidence="8 17" id="KW-0812">Transmembrane</keyword>
<evidence type="ECO:0000256" key="2">
    <source>
        <dbReference type="ARBA" id="ARBA00007316"/>
    </source>
</evidence>
<dbReference type="AlphaFoldDB" id="A0A2N3U785"/>
<comment type="caution">
    <text evidence="21">The sequence shown here is derived from an EMBL/GenBank/DDBJ whole genome shotgun (WGS) entry which is preliminary data.</text>
</comment>
<dbReference type="PANTHER" id="PTHR32309:SF13">
    <property type="entry name" value="FERRIC ENTEROBACTIN TRANSPORT PROTEIN FEPE"/>
    <property type="match status" value="1"/>
</dbReference>
<evidence type="ECO:0000256" key="14">
    <source>
        <dbReference type="ARBA" id="ARBA00023137"/>
    </source>
</evidence>
<feature type="transmembrane region" description="Helical" evidence="17">
    <location>
        <begin position="26"/>
        <end position="45"/>
    </location>
</feature>
<dbReference type="InterPro" id="IPR005702">
    <property type="entry name" value="Wzc-like_C"/>
</dbReference>
<comment type="catalytic activity">
    <reaction evidence="15">
        <text>L-tyrosyl-[protein] + ATP = O-phospho-L-tyrosyl-[protein] + ADP + H(+)</text>
        <dbReference type="Rhea" id="RHEA:10596"/>
        <dbReference type="Rhea" id="RHEA-COMP:10136"/>
        <dbReference type="Rhea" id="RHEA-COMP:20101"/>
        <dbReference type="ChEBI" id="CHEBI:15378"/>
        <dbReference type="ChEBI" id="CHEBI:30616"/>
        <dbReference type="ChEBI" id="CHEBI:46858"/>
        <dbReference type="ChEBI" id="CHEBI:61978"/>
        <dbReference type="ChEBI" id="CHEBI:456216"/>
        <dbReference type="EC" id="2.7.10.2"/>
    </reaction>
</comment>
<keyword evidence="5" id="KW-1003">Cell membrane</keyword>
<dbReference type="PANTHER" id="PTHR32309">
    <property type="entry name" value="TYROSINE-PROTEIN KINASE"/>
    <property type="match status" value="1"/>
</dbReference>
<dbReference type="RefSeq" id="WP_101446785.1">
    <property type="nucleotide sequence ID" value="NZ_PJMU01000004.1"/>
</dbReference>
<sequence>MNKKDIFLAEPENFDLRGVLTKYLRYWYLFAATLLLSLAGAYTYLRYATPQYLISSTLLIQDNNKGASVYENSFFSELGIFQTNQSINDEIELLKSISLMQRVVKDLSLYVNYYVEGHIKTEEIYGSSLPIKVVVSDLKQPAFGKTLRVQIKDKNNFVLNDEEKETLHEFGQKIVLPYATFTVTAAPGFSTTNYSEVLVEFKDYRRVANYYRNALSIYPINKETKVIAIELTEPVPEKGIDLVYHLISLYNKDKANDKKASAVNSLSFLDERIKFLSSELTDVEENVERYKRSNEVTNLDSDARMYVEKAADYNRQISEWQVQIDVLQTIEDYLTKSKNKSILVPSTLNIKDPTLQDLISRFNELQLERQGLLRTMQPNNPLVVNLNDQLSNLEVNILENLRNIKQGLIVTRNNLQKSYAQFQTKKQLVPSIERDLLEINRQQGTKEGLYLYLLQKREESALSLAADVSNIKIIDEAMVSLDPIKPVRKLIYLAAIIFGIALPVAFVFLKDQLNHDIQHKKDIERATETPILGELAHNEEKESLVVTNKNRTSVAESFRLIRANLQFATVGGENRVILITSSMSGEGKTFFSLNLAASLVLTGKRVIVLDFDLRKPKLMHYLGITHEKGITNYLISETPSIDDIVVQSPQIPELYLIGAGPVPPNPSELMLHPRVDKLIEDLKAIFDYVIIDTSPIGQVADALALSPYIDSSIYIVRYNYTSKEQINIIDEIYRNRKLKFPMIVLNDAKRKNGYGYGYGYGYGEQKKNHNFNKNVKV</sequence>
<dbReference type="InterPro" id="IPR032807">
    <property type="entry name" value="GNVR"/>
</dbReference>
<keyword evidence="11" id="KW-0067">ATP-binding</keyword>
<evidence type="ECO:0000256" key="6">
    <source>
        <dbReference type="ARBA" id="ARBA00022519"/>
    </source>
</evidence>
<evidence type="ECO:0000256" key="17">
    <source>
        <dbReference type="SAM" id="Phobius"/>
    </source>
</evidence>